<protein>
    <submittedName>
        <fullName evidence="1">Uncharacterized protein</fullName>
    </submittedName>
</protein>
<reference evidence="1" key="1">
    <citation type="submission" date="2006-09" db="EMBL/GenBank/DDBJ databases">
        <title>Complete sequence of Rhodopseudomonas palustris BisA53.</title>
        <authorList>
            <consortium name="US DOE Joint Genome Institute"/>
            <person name="Copeland A."/>
            <person name="Lucas S."/>
            <person name="Lapidus A."/>
            <person name="Barry K."/>
            <person name="Detter J.C."/>
            <person name="Glavina del Rio T."/>
            <person name="Hammon N."/>
            <person name="Israni S."/>
            <person name="Dalin E."/>
            <person name="Tice H."/>
            <person name="Pitluck S."/>
            <person name="Chain P."/>
            <person name="Malfatti S."/>
            <person name="Shin M."/>
            <person name="Vergez L."/>
            <person name="Schmutz J."/>
            <person name="Larimer F."/>
            <person name="Land M."/>
            <person name="Hauser L."/>
            <person name="Pelletier D.A."/>
            <person name="Kyrpides N."/>
            <person name="Kim E."/>
            <person name="Harwood C.S."/>
            <person name="Oda Y."/>
            <person name="Richardson P."/>
        </authorList>
    </citation>
    <scope>NUCLEOTIDE SEQUENCE [LARGE SCALE GENOMIC DNA]</scope>
    <source>
        <strain evidence="1">BisA53</strain>
    </source>
</reference>
<gene>
    <name evidence="1" type="ordered locus">RPE_2676</name>
</gene>
<dbReference type="EMBL" id="CP000463">
    <property type="protein sequence ID" value="ABJ06613.1"/>
    <property type="molecule type" value="Genomic_DNA"/>
</dbReference>
<dbReference type="eggNOG" id="ENOG502ZJQ7">
    <property type="taxonomic scope" value="Bacteria"/>
</dbReference>
<accession>Q07N71</accession>
<organism evidence="1">
    <name type="scientific">Rhodopseudomonas palustris (strain BisA53)</name>
    <dbReference type="NCBI Taxonomy" id="316055"/>
    <lineage>
        <taxon>Bacteria</taxon>
        <taxon>Pseudomonadati</taxon>
        <taxon>Pseudomonadota</taxon>
        <taxon>Alphaproteobacteria</taxon>
        <taxon>Hyphomicrobiales</taxon>
        <taxon>Nitrobacteraceae</taxon>
        <taxon>Rhodopseudomonas</taxon>
    </lineage>
</organism>
<dbReference type="KEGG" id="rpe:RPE_2676"/>
<dbReference type="AlphaFoldDB" id="Q07N71"/>
<dbReference type="OrthoDB" id="8138893at2"/>
<sequence length="111" mass="11230">MRSSAMLLLSSVLAVMLLLVGSGRNDTIQVVDTAIAATPVAPISPIRAITSQSCSSNGCPTSCDANEALVSAICVGVTGAKFSDTIRVEDGVLTATCGSSTNNIVVLCARK</sequence>
<name>Q07N71_RHOP5</name>
<dbReference type="HOGENOM" id="CLU_169001_0_0_5"/>
<proteinExistence type="predicted"/>
<evidence type="ECO:0000313" key="1">
    <source>
        <dbReference type="EMBL" id="ABJ06613.1"/>
    </source>
</evidence>